<dbReference type="InterPro" id="IPR009191">
    <property type="entry name" value="DDRA"/>
</dbReference>
<feature type="domain" description="DD-reactivating factor swiveling" evidence="3">
    <location>
        <begin position="103"/>
        <end position="264"/>
    </location>
</feature>
<dbReference type="InterPro" id="IPR012340">
    <property type="entry name" value="NA-bd_OB-fold"/>
</dbReference>
<name>A0A660CLM8_9PSEU</name>
<keyword evidence="5" id="KW-1185">Reference proteome</keyword>
<dbReference type="InterPro" id="IPR040916">
    <property type="entry name" value="DDR_swiveling"/>
</dbReference>
<comment type="caution">
    <text evidence="4">The sequence shown here is derived from an EMBL/GenBank/DDBJ whole genome shotgun (WGS) entry which is preliminary data.</text>
</comment>
<dbReference type="Proteomes" id="UP000317303">
    <property type="component" value="Unassembled WGS sequence"/>
</dbReference>
<dbReference type="OrthoDB" id="4676896at2"/>
<dbReference type="SUPFAM" id="SSF53067">
    <property type="entry name" value="Actin-like ATPase domain"/>
    <property type="match status" value="2"/>
</dbReference>
<dbReference type="Pfam" id="PF08841">
    <property type="entry name" value="DDR"/>
    <property type="match status" value="1"/>
</dbReference>
<feature type="domain" description="Diol dehydratase reactivase ATPase-like" evidence="2">
    <location>
        <begin position="285"/>
        <end position="628"/>
    </location>
</feature>
<evidence type="ECO:0000313" key="5">
    <source>
        <dbReference type="Proteomes" id="UP000317303"/>
    </source>
</evidence>
<dbReference type="EMBL" id="VLJV01000001">
    <property type="protein sequence ID" value="TWH21965.1"/>
    <property type="molecule type" value="Genomic_DNA"/>
</dbReference>
<dbReference type="RefSeq" id="WP_051757341.1">
    <property type="nucleotide sequence ID" value="NZ_JOIJ01000001.1"/>
</dbReference>
<protein>
    <submittedName>
        <fullName evidence="4">Diol dehydratase reactivase alpha subunit</fullName>
    </submittedName>
</protein>
<accession>A0A660CLM8</accession>
<dbReference type="Gene3D" id="3.50.30.70">
    <property type="entry name" value="Swiveling domain of dehydratase reactivase alpha subunit"/>
    <property type="match status" value="1"/>
</dbReference>
<dbReference type="Gene3D" id="3.30.420.40">
    <property type="match status" value="2"/>
</dbReference>
<reference evidence="4 5" key="1">
    <citation type="submission" date="2019-07" db="EMBL/GenBank/DDBJ databases">
        <title>R&amp;d 2014.</title>
        <authorList>
            <person name="Klenk H.-P."/>
        </authorList>
    </citation>
    <scope>NUCLEOTIDE SEQUENCE [LARGE SCALE GENOMIC DNA]</scope>
    <source>
        <strain evidence="4 5">DSM 43194</strain>
    </source>
</reference>
<dbReference type="InterPro" id="IPR043129">
    <property type="entry name" value="ATPase_NBD"/>
</dbReference>
<evidence type="ECO:0000313" key="4">
    <source>
        <dbReference type="EMBL" id="TWH21965.1"/>
    </source>
</evidence>
<dbReference type="SUPFAM" id="SSF82317">
    <property type="entry name" value="Swiveling domain of dehydratase reactivase alpha subunit"/>
    <property type="match status" value="1"/>
</dbReference>
<sequence>MTAGRTARGDTATLVVGVDIGNSTTEACVAELGVDGPRYLGGALAPTSGVKGTAENVPGVVKVVHEALSAAGRSADELATVLVNEATPVISGLAMETITETIITESTMIGHNPDTPGGAGLGVGTTVAFAELADCPPGEPVVCVVGAGVDFEDAAAGIDAAVARGVAVTGAVVRADDANLIVNRLSTPIPVVDEVTLVEKVPLGMPAAVEVAEPGRTVRTLSNSYGIATLFELTPEQTRMVAPVARALVGNRSAVVVRTPHGDIADRRIPAGTLTLIGEHSTLSVGVDAGAEEIMATLRRVAPLSDATGESGTHVGGMLAAVRDAMTETLADAPDTHDSPDAHDAPDARTGGQDVRIQDILAVDTFVPQHVTGALAGEFALENAVALAAMVRTSRGPMEALAEQIRAALGTDVVVGGVEADMAVLGALTTPGTERPVAILDLGGGSTDAALAMPGGDVTSVHLAGAGDLVTKLIDSELGLENRELAEDIKRHPLAKSESFFHVRMEDGTARFFDEPLPADAFARVVVLGEEGMRPIPTRHSLEKIRQVRRSAKHKVFVVNAVRALERVAPGGNLREIGFVVVLGGSALDFEIPDLIAEAVAGSGIVCGTGNVRGSQGPRNAVATGLVAEHAAGPR</sequence>
<evidence type="ECO:0000259" key="3">
    <source>
        <dbReference type="Pfam" id="PF18427"/>
    </source>
</evidence>
<gene>
    <name evidence="4" type="ORF">JD82_03838</name>
</gene>
<dbReference type="InterPro" id="IPR028975">
    <property type="entry name" value="DDRA_swiveling_dom_sf"/>
</dbReference>
<feature type="region of interest" description="Disordered" evidence="1">
    <location>
        <begin position="331"/>
        <end position="351"/>
    </location>
</feature>
<feature type="compositionally biased region" description="Basic and acidic residues" evidence="1">
    <location>
        <begin position="334"/>
        <end position="347"/>
    </location>
</feature>
<dbReference type="Gene3D" id="2.40.50.140">
    <property type="entry name" value="Nucleic acid-binding proteins"/>
    <property type="match status" value="1"/>
</dbReference>
<evidence type="ECO:0000256" key="1">
    <source>
        <dbReference type="SAM" id="MobiDB-lite"/>
    </source>
</evidence>
<proteinExistence type="predicted"/>
<organism evidence="4 5">
    <name type="scientific">Prauserella rugosa</name>
    <dbReference type="NCBI Taxonomy" id="43354"/>
    <lineage>
        <taxon>Bacteria</taxon>
        <taxon>Bacillati</taxon>
        <taxon>Actinomycetota</taxon>
        <taxon>Actinomycetes</taxon>
        <taxon>Pseudonocardiales</taxon>
        <taxon>Pseudonocardiaceae</taxon>
        <taxon>Prauserella</taxon>
    </lineage>
</organism>
<dbReference type="Pfam" id="PF18427">
    <property type="entry name" value="DDR_swiveling"/>
    <property type="match status" value="1"/>
</dbReference>
<dbReference type="Gene3D" id="3.90.470.30">
    <property type="match status" value="1"/>
</dbReference>
<evidence type="ECO:0000259" key="2">
    <source>
        <dbReference type="Pfam" id="PF08841"/>
    </source>
</evidence>
<dbReference type="NCBIfam" id="TIGR04491">
    <property type="entry name" value="reactive_PduG"/>
    <property type="match status" value="1"/>
</dbReference>
<dbReference type="InterPro" id="IPR030994">
    <property type="entry name" value="DDR_dom"/>
</dbReference>
<dbReference type="AlphaFoldDB" id="A0A660CLM8"/>